<dbReference type="Pfam" id="PF01420">
    <property type="entry name" value="Methylase_S"/>
    <property type="match status" value="1"/>
</dbReference>
<dbReference type="CDD" id="cd17247">
    <property type="entry name" value="RMtype1_S_Eco2747I-TRD2-CR2_like"/>
    <property type="match status" value="1"/>
</dbReference>
<evidence type="ECO:0000256" key="3">
    <source>
        <dbReference type="ARBA" id="ARBA00023125"/>
    </source>
</evidence>
<reference evidence="6 7" key="1">
    <citation type="submission" date="2019-10" db="EMBL/GenBank/DDBJ databases">
        <title>Georgenia wutianyii sp. nov. and Georgenia yuyongxinii sp. nov. isolated from plateau pika (Ochotona curzoniae) in the Qinghai-Tibet plateau of China.</title>
        <authorList>
            <person name="Tian Z."/>
        </authorList>
    </citation>
    <scope>NUCLEOTIDE SEQUENCE [LARGE SCALE GENOMIC DNA]</scope>
    <source>
        <strain evidence="6 7">DSM 21501</strain>
    </source>
</reference>
<protein>
    <recommendedName>
        <fullName evidence="5">Type I restriction modification DNA specificity domain-containing protein</fullName>
    </recommendedName>
</protein>
<dbReference type="Gene3D" id="1.10.287.1120">
    <property type="entry name" value="Bipartite methylase S protein"/>
    <property type="match status" value="1"/>
</dbReference>
<dbReference type="InterPro" id="IPR044946">
    <property type="entry name" value="Restrct_endonuc_typeI_TRD_sf"/>
</dbReference>
<comment type="subunit">
    <text evidence="4">The methyltransferase is composed of M and S polypeptides.</text>
</comment>
<evidence type="ECO:0000313" key="7">
    <source>
        <dbReference type="Proteomes" id="UP000451860"/>
    </source>
</evidence>
<name>A0A7J5USG6_9MICO</name>
<comment type="similarity">
    <text evidence="1">Belongs to the type-I restriction system S methylase family.</text>
</comment>
<evidence type="ECO:0000313" key="6">
    <source>
        <dbReference type="EMBL" id="KAE8765346.1"/>
    </source>
</evidence>
<dbReference type="AlphaFoldDB" id="A0A7J5USG6"/>
<dbReference type="GO" id="GO:0003677">
    <property type="term" value="F:DNA binding"/>
    <property type="evidence" value="ECO:0007669"/>
    <property type="project" value="UniProtKB-KW"/>
</dbReference>
<comment type="caution">
    <text evidence="6">The sequence shown here is derived from an EMBL/GenBank/DDBJ whole genome shotgun (WGS) entry which is preliminary data.</text>
</comment>
<keyword evidence="7" id="KW-1185">Reference proteome</keyword>
<keyword evidence="2" id="KW-0680">Restriction system</keyword>
<evidence type="ECO:0000256" key="4">
    <source>
        <dbReference type="ARBA" id="ARBA00038652"/>
    </source>
</evidence>
<organism evidence="6 7">
    <name type="scientific">Georgenia thermotolerans</name>
    <dbReference type="NCBI Taxonomy" id="527326"/>
    <lineage>
        <taxon>Bacteria</taxon>
        <taxon>Bacillati</taxon>
        <taxon>Actinomycetota</taxon>
        <taxon>Actinomycetes</taxon>
        <taxon>Micrococcales</taxon>
        <taxon>Bogoriellaceae</taxon>
        <taxon>Georgenia</taxon>
    </lineage>
</organism>
<proteinExistence type="inferred from homology"/>
<accession>A0A7J5USG6</accession>
<dbReference type="OrthoDB" id="3197085at2"/>
<dbReference type="PANTHER" id="PTHR43140:SF1">
    <property type="entry name" value="TYPE I RESTRICTION ENZYME ECOKI SPECIFICITY SUBUNIT"/>
    <property type="match status" value="1"/>
</dbReference>
<dbReference type="Proteomes" id="UP000451860">
    <property type="component" value="Unassembled WGS sequence"/>
</dbReference>
<keyword evidence="3" id="KW-0238">DNA-binding</keyword>
<dbReference type="RefSeq" id="WP_152202676.1">
    <property type="nucleotide sequence ID" value="NZ_VUKF01000017.1"/>
</dbReference>
<dbReference type="Gene3D" id="3.90.220.20">
    <property type="entry name" value="DNA methylase specificity domains"/>
    <property type="match status" value="2"/>
</dbReference>
<evidence type="ECO:0000259" key="5">
    <source>
        <dbReference type="Pfam" id="PF01420"/>
    </source>
</evidence>
<evidence type="ECO:0000256" key="1">
    <source>
        <dbReference type="ARBA" id="ARBA00010923"/>
    </source>
</evidence>
<dbReference type="EMBL" id="WHJE01000011">
    <property type="protein sequence ID" value="KAE8765346.1"/>
    <property type="molecule type" value="Genomic_DNA"/>
</dbReference>
<sequence>MFQNLKPYPAYSGAGLPWLDRYPSHWDKRRFKQVLRSVDSRSTTGEEELLTVSSARGVVPRSSQAVTMFKAASYVGHKLASPGDLVINSLWAWGRGLGVSRHFGIVSTAYGVYRQVEPGLVDPDYLHFYVRSEPYNWELRERSRGIWISRLQLTDDRFLTSPFVAPPIEEQRAIVTYLSHAHQRINRAIAAKQSLIKLLREQEEAIIRETISRGVSAAKVKESGLGWLRVIPEHWSVVALRYLATLGNGSTPARSNPAYWTDGSFPWLNSAVVNQGVVRKSDQFVTDIALAECHLPIVAPGSVLVGITGQGRTRGMAALLEVPATVNQHLAYMTPDRSQLVSDYLLLVLKAAYGELRRISSDSGSTKGALTVADLKAFRIPLPPIEEQFAVARAVERQVAATRSLSARAEQEIALLVEFRTRLESEVVTGQVDVREVAAALQPLDEAEVVAGLDQAPMEGDDEIVVEDVMEDA</sequence>
<evidence type="ECO:0000256" key="2">
    <source>
        <dbReference type="ARBA" id="ARBA00022747"/>
    </source>
</evidence>
<feature type="domain" description="Type I restriction modification DNA specificity" evidence="5">
    <location>
        <begin position="232"/>
        <end position="412"/>
    </location>
</feature>
<dbReference type="InterPro" id="IPR000055">
    <property type="entry name" value="Restrct_endonuc_typeI_TRD"/>
</dbReference>
<dbReference type="GO" id="GO:0009307">
    <property type="term" value="P:DNA restriction-modification system"/>
    <property type="evidence" value="ECO:0007669"/>
    <property type="project" value="UniProtKB-KW"/>
</dbReference>
<gene>
    <name evidence="6" type="ORF">GB883_04075</name>
</gene>
<dbReference type="InterPro" id="IPR051212">
    <property type="entry name" value="Type-I_RE_S_subunit"/>
</dbReference>
<dbReference type="PANTHER" id="PTHR43140">
    <property type="entry name" value="TYPE-1 RESTRICTION ENZYME ECOKI SPECIFICITY PROTEIN"/>
    <property type="match status" value="1"/>
</dbReference>
<dbReference type="SUPFAM" id="SSF116734">
    <property type="entry name" value="DNA methylase specificity domain"/>
    <property type="match status" value="2"/>
</dbReference>